<accession>A0ACC1HCN1</accession>
<comment type="caution">
    <text evidence="1">The sequence shown here is derived from an EMBL/GenBank/DDBJ whole genome shotgun (WGS) entry which is preliminary data.</text>
</comment>
<protein>
    <submittedName>
        <fullName evidence="1">Protein kinase of the Mitotic Exit Network</fullName>
        <ecNumber evidence="1">2.7.11.1</ecNumber>
    </submittedName>
</protein>
<keyword evidence="2" id="KW-1185">Reference proteome</keyword>
<evidence type="ECO:0000313" key="1">
    <source>
        <dbReference type="EMBL" id="KAJ1673150.1"/>
    </source>
</evidence>
<sequence length="409" mass="45372">MSDSNDNDDGAESGCSESASSNNIARDCGSETDFQLDLPGPETHSGYVGRQKQVDEKAQSSRDNIIVYTDPSGQSQHYQLGNCIGKGQFGSVYRALNLESGQMVAVKQIPLQDHDPKEMESNEVELLKSLSSPRIVRYYGFVRTPTHLNLIMEYIENGSLNATIKSFGNFPEKLVLAYSVKIIEGLIYLHSRHVVHCDLKAANILTTKKGNTKLSDFGVSLNLKMSVPSDDSIVAGTPNWMAPEIIQLEGACKASDIWSLGCTIIELITGKPPYHGMVQMAALYHIVEDEHPPLPSGISDELQDFLLQCFKKDPKKRSTAEDLLKHPWISQYRRNHKEMKQLRRNHSMKVSNYMSSRIMKSQQPMPFSSSLLDALPMFISKPLKGKDSAPQESPDGTTPPDPSARTTQA</sequence>
<dbReference type="EC" id="2.7.11.1" evidence="1"/>
<name>A0ACC1HCN1_9FUNG</name>
<evidence type="ECO:0000313" key="2">
    <source>
        <dbReference type="Proteomes" id="UP001145114"/>
    </source>
</evidence>
<organism evidence="1 2">
    <name type="scientific">Spiromyces aspiralis</name>
    <dbReference type="NCBI Taxonomy" id="68401"/>
    <lineage>
        <taxon>Eukaryota</taxon>
        <taxon>Fungi</taxon>
        <taxon>Fungi incertae sedis</taxon>
        <taxon>Zoopagomycota</taxon>
        <taxon>Kickxellomycotina</taxon>
        <taxon>Kickxellomycetes</taxon>
        <taxon>Kickxellales</taxon>
        <taxon>Kickxellaceae</taxon>
        <taxon>Spiromyces</taxon>
    </lineage>
</organism>
<dbReference type="EMBL" id="JAMZIH010007318">
    <property type="protein sequence ID" value="KAJ1673150.1"/>
    <property type="molecule type" value="Genomic_DNA"/>
</dbReference>
<feature type="non-terminal residue" evidence="1">
    <location>
        <position position="409"/>
    </location>
</feature>
<proteinExistence type="predicted"/>
<keyword evidence="1" id="KW-0808">Transferase</keyword>
<dbReference type="Proteomes" id="UP001145114">
    <property type="component" value="Unassembled WGS sequence"/>
</dbReference>
<gene>
    <name evidence="1" type="primary">CDC15_4</name>
    <name evidence="1" type="ORF">EV182_005791</name>
</gene>
<reference evidence="1" key="1">
    <citation type="submission" date="2022-06" db="EMBL/GenBank/DDBJ databases">
        <title>Phylogenomic reconstructions and comparative analyses of Kickxellomycotina fungi.</title>
        <authorList>
            <person name="Reynolds N.K."/>
            <person name="Stajich J.E."/>
            <person name="Barry K."/>
            <person name="Grigoriev I.V."/>
            <person name="Crous P."/>
            <person name="Smith M.E."/>
        </authorList>
    </citation>
    <scope>NUCLEOTIDE SEQUENCE</scope>
    <source>
        <strain evidence="1">RSA 2271</strain>
    </source>
</reference>
<keyword evidence="1" id="KW-0418">Kinase</keyword>